<accession>A0A5J4ZBK4</accession>
<sequence length="135" mass="15231">MAHVWHDCGDIWFYCPLQWLLANTGCLSTEVAHSWLGASTTICDIVPWTEQRQTSTSMRILGQSRSKESEKTALESLCIVHPILLQVGSLVGASTESHKLRRNSYHPFDPQLLKPEIELSETLYGLPSKAYVEME</sequence>
<dbReference type="Proteomes" id="UP000325577">
    <property type="component" value="Linkage Group LG9"/>
</dbReference>
<proteinExistence type="predicted"/>
<dbReference type="AlphaFoldDB" id="A0A5J4ZBK4"/>
<protein>
    <submittedName>
        <fullName evidence="1">Uncharacterized protein</fullName>
    </submittedName>
</protein>
<gene>
    <name evidence="1" type="ORF">F0562_018589</name>
</gene>
<evidence type="ECO:0000313" key="2">
    <source>
        <dbReference type="Proteomes" id="UP000325577"/>
    </source>
</evidence>
<dbReference type="EMBL" id="CM018052">
    <property type="protein sequence ID" value="KAA8515800.1"/>
    <property type="molecule type" value="Genomic_DNA"/>
</dbReference>
<evidence type="ECO:0000313" key="1">
    <source>
        <dbReference type="EMBL" id="KAA8515800.1"/>
    </source>
</evidence>
<reference evidence="1 2" key="1">
    <citation type="submission" date="2019-09" db="EMBL/GenBank/DDBJ databases">
        <title>A chromosome-level genome assembly of the Chinese tupelo Nyssa sinensis.</title>
        <authorList>
            <person name="Yang X."/>
            <person name="Kang M."/>
            <person name="Yang Y."/>
            <person name="Xiong H."/>
            <person name="Wang M."/>
            <person name="Zhang Z."/>
            <person name="Wang Z."/>
            <person name="Wu H."/>
            <person name="Ma T."/>
            <person name="Liu J."/>
            <person name="Xi Z."/>
        </authorList>
    </citation>
    <scope>NUCLEOTIDE SEQUENCE [LARGE SCALE GENOMIC DNA]</scope>
    <source>
        <strain evidence="1">J267</strain>
        <tissue evidence="1">Leaf</tissue>
    </source>
</reference>
<organism evidence="1 2">
    <name type="scientific">Nyssa sinensis</name>
    <dbReference type="NCBI Taxonomy" id="561372"/>
    <lineage>
        <taxon>Eukaryota</taxon>
        <taxon>Viridiplantae</taxon>
        <taxon>Streptophyta</taxon>
        <taxon>Embryophyta</taxon>
        <taxon>Tracheophyta</taxon>
        <taxon>Spermatophyta</taxon>
        <taxon>Magnoliopsida</taxon>
        <taxon>eudicotyledons</taxon>
        <taxon>Gunneridae</taxon>
        <taxon>Pentapetalae</taxon>
        <taxon>asterids</taxon>
        <taxon>Cornales</taxon>
        <taxon>Nyssaceae</taxon>
        <taxon>Nyssa</taxon>
    </lineage>
</organism>
<dbReference type="OrthoDB" id="1595665at2759"/>
<keyword evidence="2" id="KW-1185">Reference proteome</keyword>
<name>A0A5J4ZBK4_9ASTE</name>